<keyword evidence="7" id="KW-0175">Coiled coil</keyword>
<evidence type="ECO:0000256" key="12">
    <source>
        <dbReference type="SAM" id="MobiDB-lite"/>
    </source>
</evidence>
<feature type="compositionally biased region" description="Polar residues" evidence="12">
    <location>
        <begin position="116"/>
        <end position="127"/>
    </location>
</feature>
<dbReference type="InterPro" id="IPR042343">
    <property type="entry name" value="BANP"/>
</dbReference>
<sequence>MSEEQTLSESDALQMAVSQITNGQGEDEVSDEPPSKRQKISQDDNLTEAATIKQILFNVNKAICLRLDSIETKLETINLRCKYLEEKLDNMADSSYQKVDHGGSGDLCTPPPQGRRGSSNAGNFATRKQSTIIIGLPHKMESQDTQSESQEGTASSPMSSSGVAESPAPNLGPNVTLITLNTEDDYPNGTWLGDENSIEMRVRCPISPSDMIHIHSTSRTAEKMALTLLDYLFDRETQACSNVSGMSKHRKRQLDPLMVYGIRCHLIHKFNISETDWHRIKQNIDSKCRTAFRRKHRGQALTVKAFARKSPSSNTTIYTHQMAENGEQEMHDQVVSQAAVEQIQQMQQQIHIQQVEEGETIVQQGMPEQVTVQHVQEQHTIIPEQVTVQVTQGGETIHLQEGDTIQITPGEGVSIPQGEIQIAVNPEVQVHEIDGEIQIQHPVQLQQS</sequence>
<evidence type="ECO:0000256" key="4">
    <source>
        <dbReference type="ARBA" id="ARBA00022491"/>
    </source>
</evidence>
<evidence type="ECO:0000256" key="11">
    <source>
        <dbReference type="ARBA" id="ARBA00023306"/>
    </source>
</evidence>
<evidence type="ECO:0000313" key="15">
    <source>
        <dbReference type="RefSeq" id="XP_002732473.1"/>
    </source>
</evidence>
<feature type="domain" description="BEN" evidence="13">
    <location>
        <begin position="199"/>
        <end position="295"/>
    </location>
</feature>
<protein>
    <recommendedName>
        <fullName evidence="3">Protein BANP</fullName>
    </recommendedName>
</protein>
<keyword evidence="9" id="KW-0804">Transcription</keyword>
<dbReference type="InterPro" id="IPR018379">
    <property type="entry name" value="BEN_domain"/>
</dbReference>
<evidence type="ECO:0000256" key="1">
    <source>
        <dbReference type="ARBA" id="ARBA00004123"/>
    </source>
</evidence>
<dbReference type="PROSITE" id="PS51457">
    <property type="entry name" value="BEN"/>
    <property type="match status" value="1"/>
</dbReference>
<name>A0ABM0GLC9_SACKO</name>
<evidence type="ECO:0000256" key="8">
    <source>
        <dbReference type="ARBA" id="ARBA00023125"/>
    </source>
</evidence>
<evidence type="ECO:0000259" key="13">
    <source>
        <dbReference type="PROSITE" id="PS51457"/>
    </source>
</evidence>
<evidence type="ECO:0000256" key="3">
    <source>
        <dbReference type="ARBA" id="ARBA00015794"/>
    </source>
</evidence>
<gene>
    <name evidence="15" type="primary">LOC100376508</name>
</gene>
<keyword evidence="8" id="KW-0238">DNA-binding</keyword>
<evidence type="ECO:0000256" key="6">
    <source>
        <dbReference type="ARBA" id="ARBA00023015"/>
    </source>
</evidence>
<feature type="compositionally biased region" description="Polar residues" evidence="12">
    <location>
        <begin position="143"/>
        <end position="163"/>
    </location>
</feature>
<keyword evidence="4" id="KW-0678">Repressor</keyword>
<keyword evidence="6" id="KW-0805">Transcription regulation</keyword>
<keyword evidence="10" id="KW-0539">Nucleus</keyword>
<dbReference type="PANTHER" id="PTHR16243:SF2">
    <property type="entry name" value="PROTEIN BANP"/>
    <property type="match status" value="1"/>
</dbReference>
<comment type="subcellular location">
    <subcellularLocation>
        <location evidence="1">Nucleus</location>
    </subcellularLocation>
</comment>
<dbReference type="RefSeq" id="XP_002732473.1">
    <property type="nucleotide sequence ID" value="XM_002732427.2"/>
</dbReference>
<dbReference type="Pfam" id="PF10523">
    <property type="entry name" value="BEN"/>
    <property type="match status" value="1"/>
</dbReference>
<dbReference type="SMART" id="SM01025">
    <property type="entry name" value="BEN"/>
    <property type="match status" value="1"/>
</dbReference>
<feature type="compositionally biased region" description="Polar residues" evidence="12">
    <location>
        <begin position="1"/>
        <end position="24"/>
    </location>
</feature>
<feature type="region of interest" description="Disordered" evidence="12">
    <location>
        <begin position="95"/>
        <end position="127"/>
    </location>
</feature>
<keyword evidence="14" id="KW-1185">Reference proteome</keyword>
<reference evidence="15" key="1">
    <citation type="submission" date="2025-08" db="UniProtKB">
        <authorList>
            <consortium name="RefSeq"/>
        </authorList>
    </citation>
    <scope>IDENTIFICATION</scope>
    <source>
        <tissue evidence="15">Testes</tissue>
    </source>
</reference>
<evidence type="ECO:0000256" key="10">
    <source>
        <dbReference type="ARBA" id="ARBA00023242"/>
    </source>
</evidence>
<evidence type="ECO:0000256" key="2">
    <source>
        <dbReference type="ARBA" id="ARBA00009735"/>
    </source>
</evidence>
<keyword evidence="5" id="KW-0156">Chromatin regulator</keyword>
<keyword evidence="11" id="KW-0131">Cell cycle</keyword>
<feature type="region of interest" description="Disordered" evidence="12">
    <location>
        <begin position="1"/>
        <end position="44"/>
    </location>
</feature>
<dbReference type="PANTHER" id="PTHR16243">
    <property type="entry name" value="BTG3-ASSOCIATED NUCLEAR PROTEIN BANP"/>
    <property type="match status" value="1"/>
</dbReference>
<evidence type="ECO:0000313" key="14">
    <source>
        <dbReference type="Proteomes" id="UP000694865"/>
    </source>
</evidence>
<accession>A0ABM0GLC9</accession>
<evidence type="ECO:0000256" key="5">
    <source>
        <dbReference type="ARBA" id="ARBA00022853"/>
    </source>
</evidence>
<comment type="similarity">
    <text evidence="2">Belongs to the BANP/SMAR1 family.</text>
</comment>
<organism evidence="14 15">
    <name type="scientific">Saccoglossus kowalevskii</name>
    <name type="common">Acorn worm</name>
    <dbReference type="NCBI Taxonomy" id="10224"/>
    <lineage>
        <taxon>Eukaryota</taxon>
        <taxon>Metazoa</taxon>
        <taxon>Hemichordata</taxon>
        <taxon>Enteropneusta</taxon>
        <taxon>Harrimaniidae</taxon>
        <taxon>Saccoglossus</taxon>
    </lineage>
</organism>
<dbReference type="GeneID" id="100376508"/>
<dbReference type="Proteomes" id="UP000694865">
    <property type="component" value="Unplaced"/>
</dbReference>
<evidence type="ECO:0000256" key="9">
    <source>
        <dbReference type="ARBA" id="ARBA00023163"/>
    </source>
</evidence>
<feature type="region of interest" description="Disordered" evidence="12">
    <location>
        <begin position="140"/>
        <end position="173"/>
    </location>
</feature>
<dbReference type="Gene3D" id="1.10.10.2590">
    <property type="entry name" value="BEN domain"/>
    <property type="match status" value="1"/>
</dbReference>
<proteinExistence type="inferred from homology"/>
<evidence type="ECO:0000256" key="7">
    <source>
        <dbReference type="ARBA" id="ARBA00023054"/>
    </source>
</evidence>